<feature type="region of interest" description="Disordered" evidence="9">
    <location>
        <begin position="627"/>
        <end position="651"/>
    </location>
</feature>
<dbReference type="InterPro" id="IPR043428">
    <property type="entry name" value="LivM-like"/>
</dbReference>
<evidence type="ECO:0000256" key="9">
    <source>
        <dbReference type="SAM" id="MobiDB-lite"/>
    </source>
</evidence>
<dbReference type="GO" id="GO:0005886">
    <property type="term" value="C:plasma membrane"/>
    <property type="evidence" value="ECO:0007669"/>
    <property type="project" value="UniProtKB-SubCell"/>
</dbReference>
<proteinExistence type="inferred from homology"/>
<dbReference type="Pfam" id="PF02653">
    <property type="entry name" value="BPD_transp_2"/>
    <property type="match status" value="2"/>
</dbReference>
<sequence>MSFSGLIVQLLNGLASASSLFLVAAGLSLIFGVTRIVNFAHGSFFMVGIYVAYTLADKLGGAGFWVALPLAAIAVGVLGAVIEVVLLRRIYKAPELFQLLATFALVLVIKDAVLWLWGPDELLGPRAPGLRGSVEILGRQFPAYDLFLIVIGPVVLGLVWLLLTRTRFGTLVRAATQDREMVSALGVNQAWLFTAVFALGALLAGLGGALQLPREPATLEMDLNTIGAAFVVVVVGGMGSLPGAYVAALLIAEIKALCIWLGVVEIAGIAISFSKLTLVVDFLVMAAVLVWRPWGLMGRPQAPSRYVGMQEEPLRRAGGSYVAAVGVLALVLAAMPVLTASSPYTTVLLIDLLIAALFAASLHFIMGPAGMHSFGHAAYFGLGAYGAALLARAAGLPMELTLVLAPVVAGLGALVYGWFAVRLSGVYLAMLTLAFAQITWAIVYQWDSFTGGSNGLTGVWPSEWLNDKRNYYWLTLVLVGGGLWWLRRVLFSPFGYALRAGRDSVLRADAIGIDVKRMQWAGFVVAGAVAGLAGGLFAYSKGSISPETLAVGRSVDGLVMVLLGGIQTLAGPVVGAFTFTWLHDMVARNTDYWRAMLGAIILILVLLFPQGIAGSIKQLADKWRERRDDEAADEAAQAPMQAAAAAGERAR</sequence>
<dbReference type="CDD" id="cd06582">
    <property type="entry name" value="TM_PBP1_LivH_like"/>
    <property type="match status" value="1"/>
</dbReference>
<organism evidence="11 12">
    <name type="scientific">Pseudacidovorax intermedius</name>
    <dbReference type="NCBI Taxonomy" id="433924"/>
    <lineage>
        <taxon>Bacteria</taxon>
        <taxon>Pseudomonadati</taxon>
        <taxon>Pseudomonadota</taxon>
        <taxon>Betaproteobacteria</taxon>
        <taxon>Burkholderiales</taxon>
        <taxon>Comamonadaceae</taxon>
        <taxon>Pseudacidovorax</taxon>
    </lineage>
</organism>
<keyword evidence="6 10" id="KW-1133">Transmembrane helix</keyword>
<name>A0A147GRD7_9BURK</name>
<keyword evidence="4 10" id="KW-0812">Transmembrane</keyword>
<keyword evidence="7 10" id="KW-0472">Membrane</keyword>
<evidence type="ECO:0000256" key="10">
    <source>
        <dbReference type="SAM" id="Phobius"/>
    </source>
</evidence>
<keyword evidence="2" id="KW-0813">Transport</keyword>
<feature type="transmembrane region" description="Helical" evidence="10">
    <location>
        <begin position="559"/>
        <end position="583"/>
    </location>
</feature>
<keyword evidence="5" id="KW-0029">Amino-acid transport</keyword>
<keyword evidence="3" id="KW-1003">Cell membrane</keyword>
<dbReference type="Proteomes" id="UP000072741">
    <property type="component" value="Unassembled WGS sequence"/>
</dbReference>
<dbReference type="PANTHER" id="PTHR11795:SF442">
    <property type="entry name" value="ABC TRANSPORTER ATP-BINDING PROTEIN"/>
    <property type="match status" value="1"/>
</dbReference>
<dbReference type="InterPro" id="IPR052157">
    <property type="entry name" value="BCAA_transport_permease"/>
</dbReference>
<feature type="transmembrane region" description="Helical" evidence="10">
    <location>
        <begin position="184"/>
        <end position="206"/>
    </location>
</feature>
<dbReference type="EMBL" id="LDSL01000098">
    <property type="protein sequence ID" value="KTT18795.1"/>
    <property type="molecule type" value="Genomic_DNA"/>
</dbReference>
<feature type="transmembrane region" description="Helical" evidence="10">
    <location>
        <begin position="470"/>
        <end position="486"/>
    </location>
</feature>
<feature type="transmembrane region" description="Helical" evidence="10">
    <location>
        <begin position="279"/>
        <end position="297"/>
    </location>
</feature>
<feature type="transmembrane region" description="Helical" evidence="10">
    <location>
        <begin position="377"/>
        <end position="394"/>
    </location>
</feature>
<feature type="transmembrane region" description="Helical" evidence="10">
    <location>
        <begin position="595"/>
        <end position="616"/>
    </location>
</feature>
<comment type="subcellular location">
    <subcellularLocation>
        <location evidence="1">Cell membrane</location>
        <topology evidence="1">Multi-pass membrane protein</topology>
    </subcellularLocation>
</comment>
<feature type="transmembrane region" description="Helical" evidence="10">
    <location>
        <begin position="426"/>
        <end position="446"/>
    </location>
</feature>
<evidence type="ECO:0000256" key="6">
    <source>
        <dbReference type="ARBA" id="ARBA00022989"/>
    </source>
</evidence>
<feature type="compositionally biased region" description="Low complexity" evidence="9">
    <location>
        <begin position="634"/>
        <end position="651"/>
    </location>
</feature>
<dbReference type="AlphaFoldDB" id="A0A147GRD7"/>
<feature type="transmembrane region" description="Helical" evidence="10">
    <location>
        <begin position="6"/>
        <end position="29"/>
    </location>
</feature>
<keyword evidence="12" id="KW-1185">Reference proteome</keyword>
<reference evidence="11 12" key="1">
    <citation type="journal article" date="2016" name="Front. Microbiol.">
        <title>Genomic Resource of Rice Seed Associated Bacteria.</title>
        <authorList>
            <person name="Midha S."/>
            <person name="Bansal K."/>
            <person name="Sharma S."/>
            <person name="Kumar N."/>
            <person name="Patil P.P."/>
            <person name="Chaudhry V."/>
            <person name="Patil P.B."/>
        </authorList>
    </citation>
    <scope>NUCLEOTIDE SEQUENCE [LARGE SCALE GENOMIC DNA]</scope>
    <source>
        <strain evidence="11 12">NS331</strain>
    </source>
</reference>
<feature type="transmembrane region" description="Helical" evidence="10">
    <location>
        <begin position="143"/>
        <end position="163"/>
    </location>
</feature>
<dbReference type="OrthoDB" id="8711548at2"/>
<feature type="transmembrane region" description="Helical" evidence="10">
    <location>
        <begin position="400"/>
        <end position="419"/>
    </location>
</feature>
<feature type="transmembrane region" description="Helical" evidence="10">
    <location>
        <begin position="226"/>
        <end position="250"/>
    </location>
</feature>
<feature type="transmembrane region" description="Helical" evidence="10">
    <location>
        <begin position="520"/>
        <end position="539"/>
    </location>
</feature>
<feature type="transmembrane region" description="Helical" evidence="10">
    <location>
        <begin position="36"/>
        <end position="56"/>
    </location>
</feature>
<evidence type="ECO:0000256" key="8">
    <source>
        <dbReference type="ARBA" id="ARBA00037998"/>
    </source>
</evidence>
<feature type="transmembrane region" description="Helical" evidence="10">
    <location>
        <begin position="62"/>
        <end position="87"/>
    </location>
</feature>
<comment type="similarity">
    <text evidence="8">Belongs to the binding-protein-dependent transport system permease family. LivHM subfamily.</text>
</comment>
<protein>
    <submittedName>
        <fullName evidence="11">ABC transporter permease</fullName>
    </submittedName>
</protein>
<evidence type="ECO:0000256" key="2">
    <source>
        <dbReference type="ARBA" id="ARBA00022448"/>
    </source>
</evidence>
<evidence type="ECO:0000313" key="12">
    <source>
        <dbReference type="Proteomes" id="UP000072741"/>
    </source>
</evidence>
<dbReference type="PANTHER" id="PTHR11795">
    <property type="entry name" value="BRANCHED-CHAIN AMINO ACID TRANSPORT SYSTEM PERMEASE PROTEIN LIVH"/>
    <property type="match status" value="1"/>
</dbReference>
<accession>A0A147GRD7</accession>
<feature type="transmembrane region" description="Helical" evidence="10">
    <location>
        <begin position="318"/>
        <end position="338"/>
    </location>
</feature>
<gene>
    <name evidence="11" type="ORF">NS331_15750</name>
</gene>
<dbReference type="PATRIC" id="fig|433924.3.peg.5329"/>
<evidence type="ECO:0000256" key="7">
    <source>
        <dbReference type="ARBA" id="ARBA00023136"/>
    </source>
</evidence>
<comment type="caution">
    <text evidence="11">The sequence shown here is derived from an EMBL/GenBank/DDBJ whole genome shotgun (WGS) entry which is preliminary data.</text>
</comment>
<evidence type="ECO:0000256" key="3">
    <source>
        <dbReference type="ARBA" id="ARBA00022475"/>
    </source>
</evidence>
<feature type="transmembrane region" description="Helical" evidence="10">
    <location>
        <begin position="99"/>
        <end position="118"/>
    </location>
</feature>
<dbReference type="CDD" id="cd06581">
    <property type="entry name" value="TM_PBP1_LivM_like"/>
    <property type="match status" value="1"/>
</dbReference>
<dbReference type="GO" id="GO:0006865">
    <property type="term" value="P:amino acid transport"/>
    <property type="evidence" value="ECO:0007669"/>
    <property type="project" value="UniProtKB-KW"/>
</dbReference>
<feature type="transmembrane region" description="Helical" evidence="10">
    <location>
        <begin position="257"/>
        <end position="273"/>
    </location>
</feature>
<evidence type="ECO:0000256" key="4">
    <source>
        <dbReference type="ARBA" id="ARBA00022692"/>
    </source>
</evidence>
<feature type="transmembrane region" description="Helical" evidence="10">
    <location>
        <begin position="344"/>
        <end position="365"/>
    </location>
</feature>
<dbReference type="InterPro" id="IPR001851">
    <property type="entry name" value="ABC_transp_permease"/>
</dbReference>
<evidence type="ECO:0000256" key="1">
    <source>
        <dbReference type="ARBA" id="ARBA00004651"/>
    </source>
</evidence>
<dbReference type="GO" id="GO:0015658">
    <property type="term" value="F:branched-chain amino acid transmembrane transporter activity"/>
    <property type="evidence" value="ECO:0007669"/>
    <property type="project" value="InterPro"/>
</dbReference>
<evidence type="ECO:0000313" key="11">
    <source>
        <dbReference type="EMBL" id="KTT18795.1"/>
    </source>
</evidence>
<dbReference type="RefSeq" id="WP_058642909.1">
    <property type="nucleotide sequence ID" value="NZ_LDSL01000098.1"/>
</dbReference>
<evidence type="ECO:0000256" key="5">
    <source>
        <dbReference type="ARBA" id="ARBA00022970"/>
    </source>
</evidence>